<comment type="caution">
    <text evidence="2">The sequence shown here is derived from an EMBL/GenBank/DDBJ whole genome shotgun (WGS) entry which is preliminary data.</text>
</comment>
<name>A0AA37HFF2_9HYPH</name>
<dbReference type="Proteomes" id="UP001055286">
    <property type="component" value="Unassembled WGS sequence"/>
</dbReference>
<feature type="region of interest" description="Disordered" evidence="1">
    <location>
        <begin position="1"/>
        <end position="46"/>
    </location>
</feature>
<organism evidence="2 3">
    <name type="scientific">Methylobacterium frigidaeris</name>
    <dbReference type="NCBI Taxonomy" id="2038277"/>
    <lineage>
        <taxon>Bacteria</taxon>
        <taxon>Pseudomonadati</taxon>
        <taxon>Pseudomonadota</taxon>
        <taxon>Alphaproteobacteria</taxon>
        <taxon>Hyphomicrobiales</taxon>
        <taxon>Methylobacteriaceae</taxon>
        <taxon>Methylobacterium</taxon>
    </lineage>
</organism>
<evidence type="ECO:0000313" key="2">
    <source>
        <dbReference type="EMBL" id="GJD65041.1"/>
    </source>
</evidence>
<accession>A0AA37HFF2</accession>
<protein>
    <submittedName>
        <fullName evidence="2">Uncharacterized protein</fullName>
    </submittedName>
</protein>
<feature type="compositionally biased region" description="Basic and acidic residues" evidence="1">
    <location>
        <begin position="26"/>
        <end position="42"/>
    </location>
</feature>
<gene>
    <name evidence="2" type="ORF">MPEAHAMD_5227</name>
</gene>
<proteinExistence type="predicted"/>
<reference evidence="2" key="2">
    <citation type="submission" date="2021-08" db="EMBL/GenBank/DDBJ databases">
        <authorList>
            <person name="Tani A."/>
            <person name="Ola A."/>
            <person name="Ogura Y."/>
            <person name="Katsura K."/>
            <person name="Hayashi T."/>
        </authorList>
    </citation>
    <scope>NUCLEOTIDE SEQUENCE</scope>
    <source>
        <strain evidence="2">JCM 32048</strain>
    </source>
</reference>
<reference evidence="2" key="1">
    <citation type="journal article" date="2016" name="Front. Microbiol.">
        <title>Genome Sequence of the Piezophilic, Mesophilic Sulfate-Reducing Bacterium Desulfovibrio indicus J2T.</title>
        <authorList>
            <person name="Cao J."/>
            <person name="Maignien L."/>
            <person name="Shao Z."/>
            <person name="Alain K."/>
            <person name="Jebbar M."/>
        </authorList>
    </citation>
    <scope>NUCLEOTIDE SEQUENCE</scope>
    <source>
        <strain evidence="2">JCM 32048</strain>
    </source>
</reference>
<dbReference type="EMBL" id="BPQJ01000033">
    <property type="protein sequence ID" value="GJD65041.1"/>
    <property type="molecule type" value="Genomic_DNA"/>
</dbReference>
<sequence>MSLGGKVRPKEQAAPLTPDTSAPHAGGRDEARIQGDAHEGDAHVGAQIRAHVRQVLQQAGSRASGEGN</sequence>
<dbReference type="AlphaFoldDB" id="A0AA37HFF2"/>
<evidence type="ECO:0000313" key="3">
    <source>
        <dbReference type="Proteomes" id="UP001055286"/>
    </source>
</evidence>
<keyword evidence="3" id="KW-1185">Reference proteome</keyword>
<evidence type="ECO:0000256" key="1">
    <source>
        <dbReference type="SAM" id="MobiDB-lite"/>
    </source>
</evidence>